<sequence length="53" mass="5574">MSACPVPHADGSRLSGEPYAARLTGFSQRPRVVDFVHTMHSSAAAALPEIALP</sequence>
<accession>A0AB38TTB2</accession>
<organism evidence="1 2">
    <name type="scientific">Burkholderia gladioli</name>
    <name type="common">Pseudomonas marginata</name>
    <name type="synonym">Phytomonas marginata</name>
    <dbReference type="NCBI Taxonomy" id="28095"/>
    <lineage>
        <taxon>Bacteria</taxon>
        <taxon>Pseudomonadati</taxon>
        <taxon>Pseudomonadota</taxon>
        <taxon>Betaproteobacteria</taxon>
        <taxon>Burkholderiales</taxon>
        <taxon>Burkholderiaceae</taxon>
        <taxon>Burkholderia</taxon>
    </lineage>
</organism>
<protein>
    <submittedName>
        <fullName evidence="1">Uncharacterized protein</fullName>
    </submittedName>
</protein>
<proteinExistence type="predicted"/>
<dbReference type="AlphaFoldDB" id="A0AB38TTB2"/>
<name>A0AB38TTB2_BURGA</name>
<evidence type="ECO:0000313" key="1">
    <source>
        <dbReference type="EMBL" id="UWX71063.1"/>
    </source>
</evidence>
<dbReference type="Proteomes" id="UP001059745">
    <property type="component" value="Chromosome 1"/>
</dbReference>
<evidence type="ECO:0000313" key="2">
    <source>
        <dbReference type="Proteomes" id="UP001059745"/>
    </source>
</evidence>
<dbReference type="RefSeq" id="WP_181162747.1">
    <property type="nucleotide sequence ID" value="NZ_CADEZO010000021.1"/>
</dbReference>
<dbReference type="EMBL" id="CP104214">
    <property type="protein sequence ID" value="UWX71063.1"/>
    <property type="molecule type" value="Genomic_DNA"/>
</dbReference>
<reference evidence="1" key="1">
    <citation type="submission" date="2022-09" db="EMBL/GenBank/DDBJ databases">
        <title>Genomic of Burkholderia gladioli.</title>
        <authorList>
            <person name="Wu H."/>
        </authorList>
    </citation>
    <scope>NUCLEOTIDE SEQUENCE</scope>
    <source>
        <strain evidence="1">ZN-S4</strain>
    </source>
</reference>
<gene>
    <name evidence="1" type="ORF">NYZ96_04690</name>
</gene>